<accession>A0A963YN88</accession>
<dbReference type="EC" id="2.7.13.3" evidence="2"/>
<comment type="catalytic activity">
    <reaction evidence="1">
        <text>ATP + protein L-histidine = ADP + protein N-phospho-L-histidine.</text>
        <dbReference type="EC" id="2.7.13.3"/>
    </reaction>
</comment>
<keyword evidence="9" id="KW-1185">Reference proteome</keyword>
<dbReference type="InterPro" id="IPR036890">
    <property type="entry name" value="HATPase_C_sf"/>
</dbReference>
<evidence type="ECO:0000313" key="9">
    <source>
        <dbReference type="Proteomes" id="UP000708298"/>
    </source>
</evidence>
<dbReference type="PANTHER" id="PTHR44936">
    <property type="entry name" value="SENSOR PROTEIN CREC"/>
    <property type="match status" value="1"/>
</dbReference>
<dbReference type="SUPFAM" id="SSF55874">
    <property type="entry name" value="ATPase domain of HSP90 chaperone/DNA topoisomerase II/histidine kinase"/>
    <property type="match status" value="1"/>
</dbReference>
<evidence type="ECO:0000256" key="4">
    <source>
        <dbReference type="ARBA" id="ARBA00022741"/>
    </source>
</evidence>
<evidence type="ECO:0000313" key="8">
    <source>
        <dbReference type="EMBL" id="MCB8874001.1"/>
    </source>
</evidence>
<dbReference type="CDD" id="cd00075">
    <property type="entry name" value="HATPase"/>
    <property type="match status" value="1"/>
</dbReference>
<dbReference type="InterPro" id="IPR005467">
    <property type="entry name" value="His_kinase_dom"/>
</dbReference>
<dbReference type="Proteomes" id="UP000708298">
    <property type="component" value="Unassembled WGS sequence"/>
</dbReference>
<keyword evidence="4" id="KW-0547">Nucleotide-binding</keyword>
<dbReference type="GO" id="GO:0005524">
    <property type="term" value="F:ATP binding"/>
    <property type="evidence" value="ECO:0007669"/>
    <property type="project" value="UniProtKB-KW"/>
</dbReference>
<sequence>MIDPQPGEAQARELTRLRQELAELKAAQGEDGFRLRRLAELGVAQAKLNHDLRNALAPALMLADRLSGSEDPKVGRSGKMIVTALDQASALIATTLEFAIEKSAVPALASCPLAAVMTGLVAAIGPDFPAFQVDMQIPADLTVLADRAMITRAFGHMLRTAAKAQAKRMTVSGERAGDEVLVVLQDDGRPFRDPNIPDPLSAFSGAFRYGSSGLGLVIARDVIEAHGGTLTLLPDPEAGRTIMEVMLPARD</sequence>
<evidence type="ECO:0000256" key="3">
    <source>
        <dbReference type="ARBA" id="ARBA00022679"/>
    </source>
</evidence>
<dbReference type="GO" id="GO:0004673">
    <property type="term" value="F:protein histidine kinase activity"/>
    <property type="evidence" value="ECO:0007669"/>
    <property type="project" value="UniProtKB-EC"/>
</dbReference>
<dbReference type="AlphaFoldDB" id="A0A963YN88"/>
<evidence type="ECO:0000256" key="1">
    <source>
        <dbReference type="ARBA" id="ARBA00000085"/>
    </source>
</evidence>
<evidence type="ECO:0000256" key="6">
    <source>
        <dbReference type="ARBA" id="ARBA00022840"/>
    </source>
</evidence>
<keyword evidence="3" id="KW-0808">Transferase</keyword>
<proteinExistence type="predicted"/>
<reference evidence="8" key="2">
    <citation type="submission" date="2021-01" db="EMBL/GenBank/DDBJ databases">
        <authorList>
            <person name="Mieszkin S."/>
            <person name="Pouder E."/>
            <person name="Alain K."/>
        </authorList>
    </citation>
    <scope>NUCLEOTIDE SEQUENCE</scope>
    <source>
        <strain evidence="8">HW T2.11</strain>
    </source>
</reference>
<feature type="domain" description="Histidine kinase" evidence="7">
    <location>
        <begin position="47"/>
        <end position="251"/>
    </location>
</feature>
<keyword evidence="6" id="KW-0067">ATP-binding</keyword>
<dbReference type="PROSITE" id="PS50109">
    <property type="entry name" value="HIS_KIN"/>
    <property type="match status" value="1"/>
</dbReference>
<evidence type="ECO:0000256" key="2">
    <source>
        <dbReference type="ARBA" id="ARBA00012438"/>
    </source>
</evidence>
<evidence type="ECO:0000259" key="7">
    <source>
        <dbReference type="PROSITE" id="PS50109"/>
    </source>
</evidence>
<comment type="caution">
    <text evidence="8">The sequence shown here is derived from an EMBL/GenBank/DDBJ whole genome shotgun (WGS) entry which is preliminary data.</text>
</comment>
<dbReference type="Gene3D" id="3.30.565.10">
    <property type="entry name" value="Histidine kinase-like ATPase, C-terminal domain"/>
    <property type="match status" value="1"/>
</dbReference>
<organism evidence="8 9">
    <name type="scientific">Acidisoma silvae</name>
    <dbReference type="NCBI Taxonomy" id="2802396"/>
    <lineage>
        <taxon>Bacteria</taxon>
        <taxon>Pseudomonadati</taxon>
        <taxon>Pseudomonadota</taxon>
        <taxon>Alphaproteobacteria</taxon>
        <taxon>Acetobacterales</taxon>
        <taxon>Acidocellaceae</taxon>
        <taxon>Acidisoma</taxon>
    </lineage>
</organism>
<name>A0A963YN88_9PROT</name>
<reference evidence="8" key="1">
    <citation type="journal article" date="2021" name="Microorganisms">
        <title>Acidisoma silvae sp. nov. and Acidisomacellulosilytica sp. nov., Two Acidophilic Bacteria Isolated from Decaying Wood, Hydrolyzing Cellulose and Producing Poly-3-hydroxybutyrate.</title>
        <authorList>
            <person name="Mieszkin S."/>
            <person name="Pouder E."/>
            <person name="Uroz S."/>
            <person name="Simon-Colin C."/>
            <person name="Alain K."/>
        </authorList>
    </citation>
    <scope>NUCLEOTIDE SEQUENCE</scope>
    <source>
        <strain evidence="8">HW T2.11</strain>
    </source>
</reference>
<dbReference type="PANTHER" id="PTHR44936:SF10">
    <property type="entry name" value="SENSOR PROTEIN RSTB"/>
    <property type="match status" value="1"/>
</dbReference>
<protein>
    <recommendedName>
        <fullName evidence="2">histidine kinase</fullName>
        <ecNumber evidence="2">2.7.13.3</ecNumber>
    </recommendedName>
</protein>
<dbReference type="EMBL" id="JAESVB010000001">
    <property type="protein sequence ID" value="MCB8874001.1"/>
    <property type="molecule type" value="Genomic_DNA"/>
</dbReference>
<dbReference type="InterPro" id="IPR003594">
    <property type="entry name" value="HATPase_dom"/>
</dbReference>
<keyword evidence="5 8" id="KW-0418">Kinase</keyword>
<dbReference type="Pfam" id="PF02518">
    <property type="entry name" value="HATPase_c"/>
    <property type="match status" value="1"/>
</dbReference>
<evidence type="ECO:0000256" key="5">
    <source>
        <dbReference type="ARBA" id="ARBA00022777"/>
    </source>
</evidence>
<dbReference type="SMART" id="SM00387">
    <property type="entry name" value="HATPase_c"/>
    <property type="match status" value="1"/>
</dbReference>
<dbReference type="RefSeq" id="WP_227319657.1">
    <property type="nucleotide sequence ID" value="NZ_JAESVB010000001.1"/>
</dbReference>
<gene>
    <name evidence="8" type="ORF">ASILVAE211_02315</name>
</gene>
<dbReference type="InterPro" id="IPR050980">
    <property type="entry name" value="2C_sensor_his_kinase"/>
</dbReference>